<evidence type="ECO:0000313" key="2">
    <source>
        <dbReference type="Proteomes" id="UP001165186"/>
    </source>
</evidence>
<reference evidence="1" key="1">
    <citation type="submission" date="2024-09" db="EMBL/GenBank/DDBJ databases">
        <title>Draft Genome Sequences of Neofusicoccum parvum.</title>
        <authorList>
            <person name="Ashida A."/>
            <person name="Camagna M."/>
            <person name="Tanaka A."/>
            <person name="Takemoto D."/>
        </authorList>
    </citation>
    <scope>NUCLEOTIDE SEQUENCE</scope>
    <source>
        <strain evidence="1">PPO83</strain>
    </source>
</reference>
<gene>
    <name evidence="1" type="primary">g7661</name>
    <name evidence="1" type="ORF">NpPPO83_00007661</name>
</gene>
<organism evidence="1 2">
    <name type="scientific">Neofusicoccum parvum</name>
    <dbReference type="NCBI Taxonomy" id="310453"/>
    <lineage>
        <taxon>Eukaryota</taxon>
        <taxon>Fungi</taxon>
        <taxon>Dikarya</taxon>
        <taxon>Ascomycota</taxon>
        <taxon>Pezizomycotina</taxon>
        <taxon>Dothideomycetes</taxon>
        <taxon>Dothideomycetes incertae sedis</taxon>
        <taxon>Botryosphaeriales</taxon>
        <taxon>Botryosphaeriaceae</taxon>
        <taxon>Neofusicoccum</taxon>
    </lineage>
</organism>
<name>A0ACB5SA26_9PEZI</name>
<dbReference type="EMBL" id="BSXG01000060">
    <property type="protein sequence ID" value="GME32127.1"/>
    <property type="molecule type" value="Genomic_DNA"/>
</dbReference>
<sequence>MEVAYLWIDALCILQEIRDRPTERETQQQKEDYARENSKMSAIYRKSHFTISADISTSTDKGIFSEEIEDHKLSVIGDDRKAASFYIRADKNHWGGPSELEKRGWTFQEFLLPPRVLHFGEFDVIWRCKQAHKCECGQITGAAGWRKWLGELAKTVPADDFDALEHWEDIVSNYSVRSLGYPEDKLPALSGLAQVFQRDRRQHGKDATYLAGLWREFLVQGLCWYSTTDYSYPLRFALGSRAVPNARTRPEEARAGTQLYRAPSWSWAAVELDGPDPASRVPRTAQHRFWARGKHALHPVHPCGQQRQVCVVKDAACEMVGENPTGAVKAGYIKLSGWPVRAWIADHENSVLPWTLKDVSDGTAVKFCMPDCRADPKVGDGLEVGTEVLCMPILEALSARRSERGCLILRPDREGSFKRVGFCILVKERAQQPPQEPREANWWQTDFTRPEKSSVVRDFALSLDGVVTSVTIV</sequence>
<comment type="caution">
    <text evidence="1">The sequence shown here is derived from an EMBL/GenBank/DDBJ whole genome shotgun (WGS) entry which is preliminary data.</text>
</comment>
<proteinExistence type="predicted"/>
<keyword evidence="2" id="KW-1185">Reference proteome</keyword>
<evidence type="ECO:0000313" key="1">
    <source>
        <dbReference type="EMBL" id="GME32127.1"/>
    </source>
</evidence>
<protein>
    <submittedName>
        <fullName evidence="1">Heterokaryon incompatibility protein-domain-containing protein</fullName>
    </submittedName>
</protein>
<accession>A0ACB5SA26</accession>
<dbReference type="Proteomes" id="UP001165186">
    <property type="component" value="Unassembled WGS sequence"/>
</dbReference>